<comment type="caution">
    <text evidence="1">The sequence shown here is derived from an EMBL/GenBank/DDBJ whole genome shotgun (WGS) entry which is preliminary data.</text>
</comment>
<dbReference type="CDD" id="cd03801">
    <property type="entry name" value="GT4_PimA-like"/>
    <property type="match status" value="1"/>
</dbReference>
<dbReference type="SUPFAM" id="SSF53756">
    <property type="entry name" value="UDP-Glycosyltransferase/glycogen phosphorylase"/>
    <property type="match status" value="1"/>
</dbReference>
<protein>
    <submittedName>
        <fullName evidence="1">TIGR03087 family PEP-CTERM/XrtA system glycosyltransferase</fullName>
    </submittedName>
</protein>
<accession>A0ABV3Z6E6</accession>
<dbReference type="InterPro" id="IPR017521">
    <property type="entry name" value="Sugar_tfrase_PEP-CTERM_Stp1"/>
</dbReference>
<dbReference type="PANTHER" id="PTHR12526">
    <property type="entry name" value="GLYCOSYLTRANSFERASE"/>
    <property type="match status" value="1"/>
</dbReference>
<organism evidence="1 2">
    <name type="scientific">Hyphococcus lacteus</name>
    <dbReference type="NCBI Taxonomy" id="3143536"/>
    <lineage>
        <taxon>Bacteria</taxon>
        <taxon>Pseudomonadati</taxon>
        <taxon>Pseudomonadota</taxon>
        <taxon>Alphaproteobacteria</taxon>
        <taxon>Parvularculales</taxon>
        <taxon>Parvularculaceae</taxon>
        <taxon>Hyphococcus</taxon>
    </lineage>
</organism>
<dbReference type="Gene3D" id="3.40.50.2000">
    <property type="entry name" value="Glycogen Phosphorylase B"/>
    <property type="match status" value="2"/>
</dbReference>
<dbReference type="EMBL" id="JBEHZE010000001">
    <property type="protein sequence ID" value="MEX6633599.1"/>
    <property type="molecule type" value="Genomic_DNA"/>
</dbReference>
<dbReference type="NCBIfam" id="TIGR03087">
    <property type="entry name" value="stp1"/>
    <property type="match status" value="1"/>
</dbReference>
<evidence type="ECO:0000313" key="1">
    <source>
        <dbReference type="EMBL" id="MEX6633599.1"/>
    </source>
</evidence>
<dbReference type="RefSeq" id="WP_369313575.1">
    <property type="nucleotide sequence ID" value="NZ_JBEHZE010000001.1"/>
</dbReference>
<sequence length="404" mass="45479">MDEILLLTHRIPYPPNKGDKIRSWNLLKFLTTRFRVHLACFVDDPQDFAHTEFLSDFCESAHFVALNPFLSKLKSVPALFTSQPQSFRFYDHPKMRHEIKKLRARPLVAEIAFSSTMAPYLEPQIETRKRIVDFCDADSEKWIQYAEKATPPISWIYGREGHALAQAENTIANWTDHSFAVSNEEASLFNCRKEVERQVNWYTNGVDLDYFDPSQILPDKNKQCEVAFIGAMDYRANIEGVTQFTKNVWPHIRDQHPSARFHIVGSNPTNEITALQGTHGINVTGRVDDVRPWLTNASLIVAPLRVARGVQNKVLEAMAAGKSVVASPEAMTGIDAPAEAVFITDTDQMMAEKIISLLGNPTIVQQTGKIARAHAVSNFGWDSALKRLDDALAELNLFTSPPSK</sequence>
<dbReference type="PANTHER" id="PTHR12526:SF600">
    <property type="entry name" value="GLYCOSYL TRANSFERASE GROUP 1"/>
    <property type="match status" value="1"/>
</dbReference>
<dbReference type="Pfam" id="PF13692">
    <property type="entry name" value="Glyco_trans_1_4"/>
    <property type="match status" value="1"/>
</dbReference>
<reference evidence="1 2" key="1">
    <citation type="submission" date="2024-05" db="EMBL/GenBank/DDBJ databases">
        <title>Three bacterial strains, DH-69, EH-24, and ECK-19 isolated from coastal sediments.</title>
        <authorList>
            <person name="Ye Y.-Q."/>
            <person name="Du Z.-J."/>
        </authorList>
    </citation>
    <scope>NUCLEOTIDE SEQUENCE [LARGE SCALE GENOMIC DNA]</scope>
    <source>
        <strain evidence="1 2">ECK-19</strain>
    </source>
</reference>
<keyword evidence="2" id="KW-1185">Reference proteome</keyword>
<proteinExistence type="predicted"/>
<evidence type="ECO:0000313" key="2">
    <source>
        <dbReference type="Proteomes" id="UP001560685"/>
    </source>
</evidence>
<dbReference type="Proteomes" id="UP001560685">
    <property type="component" value="Unassembled WGS sequence"/>
</dbReference>
<name>A0ABV3Z6E6_9PROT</name>
<gene>
    <name evidence="1" type="ORF">ABFZ84_08550</name>
</gene>